<evidence type="ECO:0000256" key="16">
    <source>
        <dbReference type="RuleBase" id="RU000618"/>
    </source>
</evidence>
<dbReference type="InterPro" id="IPR001679">
    <property type="entry name" value="DNA_ligase"/>
</dbReference>
<dbReference type="Gene3D" id="6.20.10.30">
    <property type="match status" value="1"/>
</dbReference>
<dbReference type="InterPro" id="IPR033136">
    <property type="entry name" value="DNA_ligase_CS"/>
</dbReference>
<dbReference type="Proteomes" id="UP000003675">
    <property type="component" value="Unassembled WGS sequence"/>
</dbReference>
<keyword evidence="7 15" id="KW-0227">DNA damage</keyword>
<dbReference type="STRING" id="525309.HMPREF0494_0867"/>
<organism evidence="18 20">
    <name type="scientific">Limosilactobacillus antri DSM 16041</name>
    <dbReference type="NCBI Taxonomy" id="525309"/>
    <lineage>
        <taxon>Bacteria</taxon>
        <taxon>Bacillati</taxon>
        <taxon>Bacillota</taxon>
        <taxon>Bacilli</taxon>
        <taxon>Lactobacillales</taxon>
        <taxon>Lactobacillaceae</taxon>
        <taxon>Limosilactobacillus</taxon>
    </lineage>
</organism>
<comment type="cofactor">
    <cofactor evidence="15">
        <name>Mg(2+)</name>
        <dbReference type="ChEBI" id="CHEBI:18420"/>
    </cofactor>
    <cofactor evidence="15">
        <name>Mn(2+)</name>
        <dbReference type="ChEBI" id="CHEBI:29035"/>
    </cofactor>
</comment>
<dbReference type="eggNOG" id="COG0272">
    <property type="taxonomic scope" value="Bacteria"/>
</dbReference>
<feature type="binding site" evidence="15">
    <location>
        <position position="415"/>
    </location>
    <ligand>
        <name>Zn(2+)</name>
        <dbReference type="ChEBI" id="CHEBI:29105"/>
    </ligand>
</feature>
<feature type="binding site" evidence="15">
    <location>
        <begin position="92"/>
        <end position="93"/>
    </location>
    <ligand>
        <name>NAD(+)</name>
        <dbReference type="ChEBI" id="CHEBI:57540"/>
    </ligand>
</feature>
<evidence type="ECO:0000313" key="18">
    <source>
        <dbReference type="EMBL" id="EEW53956.1"/>
    </source>
</evidence>
<feature type="binding site" evidence="15">
    <location>
        <position position="147"/>
    </location>
    <ligand>
        <name>NAD(+)</name>
        <dbReference type="ChEBI" id="CHEBI:57540"/>
    </ligand>
</feature>
<keyword evidence="8 15" id="KW-0862">Zinc</keyword>
<comment type="function">
    <text evidence="1 15">DNA ligase that catalyzes the formation of phosphodiester linkages between 5'-phosphoryl and 3'-hydroxyl groups in double-stranded DNA using NAD as a coenzyme and as the energy source for the reaction. It is essential for DNA replication and repair of damaged DNA.</text>
</comment>
<dbReference type="OrthoDB" id="9759736at2"/>
<feature type="binding site" evidence="15">
    <location>
        <position position="438"/>
    </location>
    <ligand>
        <name>Zn(2+)</name>
        <dbReference type="ChEBI" id="CHEBI:29105"/>
    </ligand>
</feature>
<reference evidence="18 20" key="1">
    <citation type="submission" date="2009-09" db="EMBL/GenBank/DDBJ databases">
        <authorList>
            <person name="Qin X."/>
            <person name="Bachman B."/>
            <person name="Battles P."/>
            <person name="Bell A."/>
            <person name="Bess C."/>
            <person name="Bickham C."/>
            <person name="Chaboub L."/>
            <person name="Chen D."/>
            <person name="Coyle M."/>
            <person name="Deiros D.R."/>
            <person name="Dinh H."/>
            <person name="Forbes L."/>
            <person name="Fowler G."/>
            <person name="Francisco L."/>
            <person name="Fu Q."/>
            <person name="Gubbala S."/>
            <person name="Hale W."/>
            <person name="Han Y."/>
            <person name="Hemphill L."/>
            <person name="Highlander S.K."/>
            <person name="Hirani K."/>
            <person name="Hogues M."/>
            <person name="Jackson L."/>
            <person name="Jakkamsetti A."/>
            <person name="Javaid M."/>
            <person name="Jiang H."/>
            <person name="Korchina V."/>
            <person name="Kovar C."/>
            <person name="Lara F."/>
            <person name="Lee S."/>
            <person name="Mata R."/>
            <person name="Mathew T."/>
            <person name="Moen C."/>
            <person name="Morales K."/>
            <person name="Munidasa M."/>
            <person name="Nazareth L."/>
            <person name="Ngo R."/>
            <person name="Nguyen L."/>
            <person name="Okwuonu G."/>
            <person name="Ongeri F."/>
            <person name="Patil S."/>
            <person name="Petrosino J."/>
            <person name="Pham C."/>
            <person name="Pham P."/>
            <person name="Pu L.-L."/>
            <person name="Puazo M."/>
            <person name="Raj R."/>
            <person name="Reid J."/>
            <person name="Rouhana J."/>
            <person name="Saada N."/>
            <person name="Shang Y."/>
            <person name="Simmons D."/>
            <person name="Thornton R."/>
            <person name="Warren J."/>
            <person name="Weissenberger G."/>
            <person name="Zhang J."/>
            <person name="Zhang L."/>
            <person name="Zhou C."/>
            <person name="Zhu D."/>
            <person name="Muzny D."/>
            <person name="Worley K."/>
            <person name="Gibbs R."/>
        </authorList>
    </citation>
    <scope>NUCLEOTIDE SEQUENCE [LARGE SCALE GENOMIC DNA]</scope>
    <source>
        <strain evidence="18 20">DSM 16041</strain>
    </source>
</reference>
<feature type="binding site" evidence="15">
    <location>
        <begin position="43"/>
        <end position="47"/>
    </location>
    <ligand>
        <name>NAD(+)</name>
        <dbReference type="ChEBI" id="CHEBI:57540"/>
    </ligand>
</feature>
<dbReference type="FunFam" id="3.30.470.30:FF:000001">
    <property type="entry name" value="DNA ligase"/>
    <property type="match status" value="1"/>
</dbReference>
<keyword evidence="10 15" id="KW-0520">NAD</keyword>
<keyword evidence="9 15" id="KW-0460">Magnesium</keyword>
<dbReference type="Pfam" id="PF03119">
    <property type="entry name" value="DNA_ligase_ZBD"/>
    <property type="match status" value="1"/>
</dbReference>
<dbReference type="GO" id="GO:0005829">
    <property type="term" value="C:cytosol"/>
    <property type="evidence" value="ECO:0007669"/>
    <property type="project" value="TreeGrafter"/>
</dbReference>
<dbReference type="Gene3D" id="1.10.287.610">
    <property type="entry name" value="Helix hairpin bin"/>
    <property type="match status" value="1"/>
</dbReference>
<protein>
    <recommendedName>
        <fullName evidence="3 15">DNA ligase</fullName>
        <ecNumber evidence="2 15">6.5.1.2</ecNumber>
    </recommendedName>
    <alternativeName>
        <fullName evidence="15">Polydeoxyribonucleotide synthase [NAD(+)]</fullName>
    </alternativeName>
</protein>
<dbReference type="InterPro" id="IPR010994">
    <property type="entry name" value="RuvA_2-like"/>
</dbReference>
<dbReference type="PANTHER" id="PTHR23389:SF9">
    <property type="entry name" value="DNA LIGASE"/>
    <property type="match status" value="1"/>
</dbReference>
<dbReference type="FunFam" id="1.10.150.20:FF:000006">
    <property type="entry name" value="DNA ligase"/>
    <property type="match status" value="1"/>
</dbReference>
<feature type="active site" description="N6-AMP-lysine intermediate" evidence="15">
    <location>
        <position position="126"/>
    </location>
</feature>
<dbReference type="InterPro" id="IPR001357">
    <property type="entry name" value="BRCT_dom"/>
</dbReference>
<evidence type="ECO:0000256" key="9">
    <source>
        <dbReference type="ARBA" id="ARBA00022842"/>
    </source>
</evidence>
<dbReference type="Pfam" id="PF12826">
    <property type="entry name" value="HHH_2"/>
    <property type="match status" value="1"/>
</dbReference>
<dbReference type="InterPro" id="IPR013839">
    <property type="entry name" value="DNAligase_adenylation"/>
</dbReference>
<dbReference type="Pfam" id="PF00533">
    <property type="entry name" value="BRCT"/>
    <property type="match status" value="1"/>
</dbReference>
<dbReference type="PROSITE" id="PS50172">
    <property type="entry name" value="BRCT"/>
    <property type="match status" value="1"/>
</dbReference>
<feature type="binding site" evidence="15">
    <location>
        <position position="321"/>
    </location>
    <ligand>
        <name>NAD(+)</name>
        <dbReference type="ChEBI" id="CHEBI:57540"/>
    </ligand>
</feature>
<evidence type="ECO:0000256" key="1">
    <source>
        <dbReference type="ARBA" id="ARBA00004067"/>
    </source>
</evidence>
<dbReference type="SUPFAM" id="SSF56091">
    <property type="entry name" value="DNA ligase/mRNA capping enzyme, catalytic domain"/>
    <property type="match status" value="1"/>
</dbReference>
<reference evidence="19 21" key="2">
    <citation type="journal article" date="2015" name="Genome Announc.">
        <title>Expanding the biotechnology potential of lactobacilli through comparative genomics of 213 strains and associated genera.</title>
        <authorList>
            <person name="Sun Z."/>
            <person name="Harris H.M."/>
            <person name="McCann A."/>
            <person name="Guo C."/>
            <person name="Argimon S."/>
            <person name="Zhang W."/>
            <person name="Yang X."/>
            <person name="Jeffery I.B."/>
            <person name="Cooney J.C."/>
            <person name="Kagawa T.F."/>
            <person name="Liu W."/>
            <person name="Song Y."/>
            <person name="Salvetti E."/>
            <person name="Wrobel A."/>
            <person name="Rasinkangas P."/>
            <person name="Parkhill J."/>
            <person name="Rea M.C."/>
            <person name="O'Sullivan O."/>
            <person name="Ritari J."/>
            <person name="Douillard F.P."/>
            <person name="Paul Ross R."/>
            <person name="Yang R."/>
            <person name="Briner A.E."/>
            <person name="Felis G.E."/>
            <person name="de Vos W.M."/>
            <person name="Barrangou R."/>
            <person name="Klaenhammer T.R."/>
            <person name="Caufield P.W."/>
            <person name="Cui Y."/>
            <person name="Zhang H."/>
            <person name="O'Toole P.W."/>
        </authorList>
    </citation>
    <scope>NUCLEOTIDE SEQUENCE [LARGE SCALE GENOMIC DNA]</scope>
    <source>
        <strain evidence="19 21">DSM 16041</strain>
    </source>
</reference>
<dbReference type="GO" id="GO:0006281">
    <property type="term" value="P:DNA repair"/>
    <property type="evidence" value="ECO:0007669"/>
    <property type="project" value="UniProtKB-KW"/>
</dbReference>
<evidence type="ECO:0000256" key="13">
    <source>
        <dbReference type="ARBA" id="ARBA00034005"/>
    </source>
</evidence>
<name>C8P6C3_9LACO</name>
<comment type="similarity">
    <text evidence="14 15">Belongs to the NAD-dependent DNA ligase family. LigA subfamily.</text>
</comment>
<evidence type="ECO:0000256" key="8">
    <source>
        <dbReference type="ARBA" id="ARBA00022833"/>
    </source>
</evidence>
<dbReference type="Gene3D" id="3.40.50.10190">
    <property type="entry name" value="BRCT domain"/>
    <property type="match status" value="1"/>
</dbReference>
<dbReference type="PROSITE" id="PS01055">
    <property type="entry name" value="DNA_LIGASE_N1"/>
    <property type="match status" value="1"/>
</dbReference>
<sequence length="678" mass="75311">MDKQTPVDQLTLAAAKQEIAPLRQQLTKWGREYYEQDNPSVEDYVYDRAYQRLVELEQRFPELKTSDSPTQHVGGGPTGELTKVTHEIPMLSMGDVFSIDELMDFNQRQQDNDDVNVTPEYNLELKIDGLSLSLVYENGRLVQGSTRGNGNIGEDVTANVMTIKSVPHQLPEPLSLEFRGECYMPKESFVKLNQEREAAGLPIFANPRNAAAGSLRQLDPQVTARRDLATFMYYVPEYQKLGVRTQAAALNRMRELGFSVNPHNRVVRSRQEITDYIEEYTAQRDQLSYGIDGIVEKVNDLDTENALGNTVKVPRWEIAYKFPPEEQATVVREIVWTVGRTGNVTPTAVMDPIQLAGTTVSRASLHNPDYLREKDIRLGDTVYLHKAGDIIPEISRVDLKKRPADSQPYQVPTTCPVCGSDLVHLDGEVALRCVNPMCPAQIKEGLAHFASRNAMNIDGLGPKIIQQLWDKQLVHDVADLYSLTHDQLLTLDKFGDKSATNLLTSIANSRNNSVERLLFGLGIRHVGAKAARLIMEHFQTLERLMAANAEEVAAVDGIGPTIGESVQTYFANEQVVTLVDELRAAGVNFDYHGASAPVAASEWNGRRVVLTGKLEELTRTDAKNWLEAHGAKVTGSVSKKTDIVIAGTAAGSKLTKAQDLGITVWDEARFAQAMKEEQ</sequence>
<keyword evidence="12 15" id="KW-0464">Manganese</keyword>
<dbReference type="InterPro" id="IPR036420">
    <property type="entry name" value="BRCT_dom_sf"/>
</dbReference>
<dbReference type="Gene3D" id="2.40.50.140">
    <property type="entry name" value="Nucleic acid-binding proteins"/>
    <property type="match status" value="1"/>
</dbReference>
<dbReference type="PANTHER" id="PTHR23389">
    <property type="entry name" value="CHROMOSOME TRANSMISSION FIDELITY FACTOR 18"/>
    <property type="match status" value="1"/>
</dbReference>
<dbReference type="RefSeq" id="WP_007124158.1">
    <property type="nucleotide sequence ID" value="NZ_AZDK01000001.1"/>
</dbReference>
<dbReference type="SMART" id="SM00532">
    <property type="entry name" value="LIGANc"/>
    <property type="match status" value="1"/>
</dbReference>
<dbReference type="Gene3D" id="3.30.470.30">
    <property type="entry name" value="DNA ligase/mRNA capping enzyme"/>
    <property type="match status" value="1"/>
</dbReference>
<evidence type="ECO:0000256" key="5">
    <source>
        <dbReference type="ARBA" id="ARBA00022705"/>
    </source>
</evidence>
<dbReference type="EMBL" id="ACLL01000021">
    <property type="protein sequence ID" value="EEW53956.1"/>
    <property type="molecule type" value="Genomic_DNA"/>
</dbReference>
<dbReference type="SUPFAM" id="SSF52113">
    <property type="entry name" value="BRCT domain"/>
    <property type="match status" value="1"/>
</dbReference>
<feature type="binding site" evidence="15">
    <location>
        <position position="418"/>
    </location>
    <ligand>
        <name>Zn(2+)</name>
        <dbReference type="ChEBI" id="CHEBI:29105"/>
    </ligand>
</feature>
<dbReference type="Proteomes" id="UP000051883">
    <property type="component" value="Unassembled WGS sequence"/>
</dbReference>
<keyword evidence="11 15" id="KW-0234">DNA repair</keyword>
<dbReference type="InterPro" id="IPR018239">
    <property type="entry name" value="DNA_ligase_AS"/>
</dbReference>
<evidence type="ECO:0000256" key="7">
    <source>
        <dbReference type="ARBA" id="ARBA00022763"/>
    </source>
</evidence>
<evidence type="ECO:0000313" key="21">
    <source>
        <dbReference type="Proteomes" id="UP000051883"/>
    </source>
</evidence>
<dbReference type="PIRSF" id="PIRSF001604">
    <property type="entry name" value="LigA"/>
    <property type="match status" value="1"/>
</dbReference>
<accession>C8P6C3</accession>
<evidence type="ECO:0000256" key="14">
    <source>
        <dbReference type="ARBA" id="ARBA00060881"/>
    </source>
</evidence>
<dbReference type="InterPro" id="IPR041663">
    <property type="entry name" value="DisA/LigA_HHH"/>
</dbReference>
<feature type="binding site" evidence="15">
    <location>
        <position position="433"/>
    </location>
    <ligand>
        <name>Zn(2+)</name>
        <dbReference type="ChEBI" id="CHEBI:29105"/>
    </ligand>
</feature>
<dbReference type="EMBL" id="AZDK01000001">
    <property type="protein sequence ID" value="KRK60815.1"/>
    <property type="molecule type" value="Genomic_DNA"/>
</dbReference>
<comment type="catalytic activity">
    <reaction evidence="13 15 16">
        <text>NAD(+) + (deoxyribonucleotide)n-3'-hydroxyl + 5'-phospho-(deoxyribonucleotide)m = (deoxyribonucleotide)n+m + AMP + beta-nicotinamide D-nucleotide.</text>
        <dbReference type="EC" id="6.5.1.2"/>
    </reaction>
</comment>
<keyword evidence="5 15" id="KW-0235">DNA replication</keyword>
<dbReference type="GO" id="GO:0003911">
    <property type="term" value="F:DNA ligase (NAD+) activity"/>
    <property type="evidence" value="ECO:0007669"/>
    <property type="project" value="UniProtKB-UniRule"/>
</dbReference>
<comment type="caution">
    <text evidence="18">The sequence shown here is derived from an EMBL/GenBank/DDBJ whole genome shotgun (WGS) entry which is preliminary data.</text>
</comment>
<keyword evidence="4 15" id="KW-0436">Ligase</keyword>
<proteinExistence type="inferred from homology"/>
<gene>
    <name evidence="15 18" type="primary">ligA</name>
    <name evidence="19" type="ORF">FC31_GL000005</name>
    <name evidence="18" type="ORF">HMPREF0494_0867</name>
</gene>
<dbReference type="SUPFAM" id="SSF47781">
    <property type="entry name" value="RuvA domain 2-like"/>
    <property type="match status" value="1"/>
</dbReference>
<dbReference type="CDD" id="cd17748">
    <property type="entry name" value="BRCT_DNA_ligase_like"/>
    <property type="match status" value="1"/>
</dbReference>
<dbReference type="NCBIfam" id="TIGR00575">
    <property type="entry name" value="dnlj"/>
    <property type="match status" value="1"/>
</dbReference>
<dbReference type="InterPro" id="IPR013840">
    <property type="entry name" value="DNAligase_N"/>
</dbReference>
<dbReference type="GO" id="GO:0006260">
    <property type="term" value="P:DNA replication"/>
    <property type="evidence" value="ECO:0007669"/>
    <property type="project" value="UniProtKB-KW"/>
</dbReference>
<evidence type="ECO:0000256" key="15">
    <source>
        <dbReference type="HAMAP-Rule" id="MF_01588"/>
    </source>
</evidence>
<dbReference type="Gene3D" id="1.10.150.20">
    <property type="entry name" value="5' to 3' exonuclease, C-terminal subdomain"/>
    <property type="match status" value="2"/>
</dbReference>
<dbReference type="SMART" id="SM00292">
    <property type="entry name" value="BRCT"/>
    <property type="match status" value="1"/>
</dbReference>
<evidence type="ECO:0000259" key="17">
    <source>
        <dbReference type="PROSITE" id="PS50172"/>
    </source>
</evidence>
<evidence type="ECO:0000256" key="4">
    <source>
        <dbReference type="ARBA" id="ARBA00022598"/>
    </source>
</evidence>
<dbReference type="PATRIC" id="fig|525309.8.peg.5"/>
<dbReference type="InterPro" id="IPR012340">
    <property type="entry name" value="NA-bd_OB-fold"/>
</dbReference>
<feature type="binding site" evidence="15">
    <location>
        <position position="297"/>
    </location>
    <ligand>
        <name>NAD(+)</name>
        <dbReference type="ChEBI" id="CHEBI:57540"/>
    </ligand>
</feature>
<dbReference type="HAMAP" id="MF_01588">
    <property type="entry name" value="DNA_ligase_A"/>
    <property type="match status" value="1"/>
</dbReference>
<evidence type="ECO:0000256" key="3">
    <source>
        <dbReference type="ARBA" id="ARBA00013308"/>
    </source>
</evidence>
<dbReference type="HOGENOM" id="CLU_007764_2_1_9"/>
<evidence type="ECO:0000256" key="12">
    <source>
        <dbReference type="ARBA" id="ARBA00023211"/>
    </source>
</evidence>
<dbReference type="EC" id="6.5.1.2" evidence="2 15"/>
<dbReference type="InterPro" id="IPR004149">
    <property type="entry name" value="Znf_DNAligase_C4"/>
</dbReference>
<evidence type="ECO:0000256" key="2">
    <source>
        <dbReference type="ARBA" id="ARBA00012722"/>
    </source>
</evidence>
<dbReference type="PROSITE" id="PS01056">
    <property type="entry name" value="DNA_LIGASE_N2"/>
    <property type="match status" value="1"/>
</dbReference>
<dbReference type="AlphaFoldDB" id="C8P6C3"/>
<dbReference type="FunFam" id="1.10.150.20:FF:000007">
    <property type="entry name" value="DNA ligase"/>
    <property type="match status" value="1"/>
</dbReference>
<keyword evidence="6 15" id="KW-0479">Metal-binding</keyword>
<dbReference type="SUPFAM" id="SSF50249">
    <property type="entry name" value="Nucleic acid-binding proteins"/>
    <property type="match status" value="1"/>
</dbReference>
<feature type="binding site" evidence="15">
    <location>
        <position position="124"/>
    </location>
    <ligand>
        <name>NAD(+)</name>
        <dbReference type="ChEBI" id="CHEBI:57540"/>
    </ligand>
</feature>
<dbReference type="Pfam" id="PF01653">
    <property type="entry name" value="DNA_ligase_aden"/>
    <property type="match status" value="1"/>
</dbReference>
<feature type="domain" description="BRCT" evidence="17">
    <location>
        <begin position="598"/>
        <end position="678"/>
    </location>
</feature>
<evidence type="ECO:0000256" key="11">
    <source>
        <dbReference type="ARBA" id="ARBA00023204"/>
    </source>
</evidence>
<evidence type="ECO:0000313" key="20">
    <source>
        <dbReference type="Proteomes" id="UP000003675"/>
    </source>
</evidence>
<dbReference type="CDD" id="cd00114">
    <property type="entry name" value="LIGANc"/>
    <property type="match status" value="1"/>
</dbReference>
<evidence type="ECO:0000256" key="6">
    <source>
        <dbReference type="ARBA" id="ARBA00022723"/>
    </source>
</evidence>
<dbReference type="GO" id="GO:0046872">
    <property type="term" value="F:metal ion binding"/>
    <property type="evidence" value="ECO:0007669"/>
    <property type="project" value="UniProtKB-KW"/>
</dbReference>
<keyword evidence="21" id="KW-1185">Reference proteome</keyword>
<feature type="binding site" evidence="15">
    <location>
        <position position="181"/>
    </location>
    <ligand>
        <name>NAD(+)</name>
        <dbReference type="ChEBI" id="CHEBI:57540"/>
    </ligand>
</feature>
<dbReference type="Pfam" id="PF03120">
    <property type="entry name" value="OB_DNA_ligase"/>
    <property type="match status" value="1"/>
</dbReference>
<evidence type="ECO:0000313" key="19">
    <source>
        <dbReference type="EMBL" id="KRK60815.1"/>
    </source>
</evidence>
<dbReference type="Pfam" id="PF14520">
    <property type="entry name" value="HHH_5"/>
    <property type="match status" value="1"/>
</dbReference>
<dbReference type="NCBIfam" id="NF005932">
    <property type="entry name" value="PRK07956.1"/>
    <property type="match status" value="1"/>
</dbReference>
<dbReference type="FunFam" id="2.40.50.140:FF:000012">
    <property type="entry name" value="DNA ligase"/>
    <property type="match status" value="1"/>
</dbReference>
<dbReference type="InterPro" id="IPR004150">
    <property type="entry name" value="NAD_DNA_ligase_OB"/>
</dbReference>
<evidence type="ECO:0000256" key="10">
    <source>
        <dbReference type="ARBA" id="ARBA00023027"/>
    </source>
</evidence>